<keyword evidence="1" id="KW-1133">Transmembrane helix</keyword>
<keyword evidence="3" id="KW-1185">Reference proteome</keyword>
<dbReference type="AlphaFoldDB" id="A0A9W4X7B1"/>
<accession>A0A9W4X7B1</accession>
<keyword evidence="1" id="KW-0472">Membrane</keyword>
<sequence>APVETNTLYSQDNKILKKKNTKLGFRLSLGFMPLITLSQFVSWIYNFILMRKAGVHWGNMEDIGEKWEGANISRAKSRENLGASLSDKPLAGGSF</sequence>
<proteinExistence type="predicted"/>
<organism evidence="2 3">
    <name type="scientific">Funneliformis geosporum</name>
    <dbReference type="NCBI Taxonomy" id="1117311"/>
    <lineage>
        <taxon>Eukaryota</taxon>
        <taxon>Fungi</taxon>
        <taxon>Fungi incertae sedis</taxon>
        <taxon>Mucoromycota</taxon>
        <taxon>Glomeromycotina</taxon>
        <taxon>Glomeromycetes</taxon>
        <taxon>Glomerales</taxon>
        <taxon>Glomeraceae</taxon>
        <taxon>Funneliformis</taxon>
    </lineage>
</organism>
<dbReference type="EMBL" id="CAMKVN010023308">
    <property type="protein sequence ID" value="CAI2200098.1"/>
    <property type="molecule type" value="Genomic_DNA"/>
</dbReference>
<dbReference type="Proteomes" id="UP001153678">
    <property type="component" value="Unassembled WGS sequence"/>
</dbReference>
<protein>
    <submittedName>
        <fullName evidence="2">7215_t:CDS:1</fullName>
    </submittedName>
</protein>
<comment type="caution">
    <text evidence="2">The sequence shown here is derived from an EMBL/GenBank/DDBJ whole genome shotgun (WGS) entry which is preliminary data.</text>
</comment>
<reference evidence="2" key="1">
    <citation type="submission" date="2022-08" db="EMBL/GenBank/DDBJ databases">
        <authorList>
            <person name="Kallberg Y."/>
            <person name="Tangrot J."/>
            <person name="Rosling A."/>
        </authorList>
    </citation>
    <scope>NUCLEOTIDE SEQUENCE</scope>
    <source>
        <strain evidence="2">Wild A</strain>
    </source>
</reference>
<gene>
    <name evidence="2" type="ORF">FWILDA_LOCUS19401</name>
</gene>
<feature type="transmembrane region" description="Helical" evidence="1">
    <location>
        <begin position="23"/>
        <end position="45"/>
    </location>
</feature>
<feature type="non-terminal residue" evidence="2">
    <location>
        <position position="1"/>
    </location>
</feature>
<evidence type="ECO:0000313" key="2">
    <source>
        <dbReference type="EMBL" id="CAI2200098.1"/>
    </source>
</evidence>
<name>A0A9W4X7B1_9GLOM</name>
<evidence type="ECO:0000256" key="1">
    <source>
        <dbReference type="SAM" id="Phobius"/>
    </source>
</evidence>
<keyword evidence="1" id="KW-0812">Transmembrane</keyword>
<evidence type="ECO:0000313" key="3">
    <source>
        <dbReference type="Proteomes" id="UP001153678"/>
    </source>
</evidence>